<sequence>MNAIVQDFAEHWPIYLSIPVVAALIGYVTKVIAIRMMFGPVEFKGIRPFLGWQGIVPKHAAKMAGVACDTLTQQLIRPQEVLDRLDPERIVAEVSEPLRQTIEEIVREVASAYQPGLWESLPRSVQRAVISRVQADAPRLLAEVLAEIKSDVDNVFDLKDMVVTSLVRDKELLNRIFLEAGGKEFQFIRRSGAVFGALIGVVQMSAWVVFKVPLIMPLFGLFTGWFTDWLALKMIFHPRRPKRYLGLFEWQGLFHKRRDEVAEAYCELIAAEIITPRNVIEAVLRGPMSDKVMVLVQRQVDDELSRRASIAKPLLVLAIGGRRYQDLKQRISELLMAKLPQTMGYVEDYAADAMDIRNTLVGKMKELDAEEFEELLRPAFREEERTLIATGAALGFIVGEAQVLVLEQLAP</sequence>
<keyword evidence="1" id="KW-0812">Transmembrane</keyword>
<evidence type="ECO:0000313" key="5">
    <source>
        <dbReference type="Proteomes" id="UP000236729"/>
    </source>
</evidence>
<name>A0A1H5UKX2_9PSEU</name>
<feature type="transmembrane region" description="Helical" evidence="1">
    <location>
        <begin position="216"/>
        <end position="236"/>
    </location>
</feature>
<evidence type="ECO:0000313" key="4">
    <source>
        <dbReference type="Proteomes" id="UP000199690"/>
    </source>
</evidence>
<dbReference type="PANTHER" id="PTHR35791:SF1">
    <property type="entry name" value="UPF0754 MEMBRANE PROTEIN YHEB"/>
    <property type="match status" value="1"/>
</dbReference>
<evidence type="ECO:0000256" key="1">
    <source>
        <dbReference type="SAM" id="Phobius"/>
    </source>
</evidence>
<reference evidence="2" key="1">
    <citation type="submission" date="2016-10" db="EMBL/GenBank/DDBJ databases">
        <authorList>
            <person name="de Groot N.N."/>
        </authorList>
    </citation>
    <scope>NUCLEOTIDE SEQUENCE [LARGE SCALE GENOMIC DNA]</scope>
    <source>
        <strain evidence="2">ATCC 20501</strain>
    </source>
</reference>
<evidence type="ECO:0000313" key="3">
    <source>
        <dbReference type="EMBL" id="SFC72249.1"/>
    </source>
</evidence>
<accession>A0A1I1LGT5</accession>
<feature type="transmembrane region" description="Helical" evidence="1">
    <location>
        <begin position="192"/>
        <end position="210"/>
    </location>
</feature>
<dbReference type="PANTHER" id="PTHR35791">
    <property type="entry name" value="UPF0754 MEMBRANE PROTEIN YHEB"/>
    <property type="match status" value="1"/>
</dbReference>
<evidence type="ECO:0000313" key="2">
    <source>
        <dbReference type="EMBL" id="SEF75664.1"/>
    </source>
</evidence>
<organism evidence="2 5">
    <name type="scientific">Saccharopolyspora kobensis</name>
    <dbReference type="NCBI Taxonomy" id="146035"/>
    <lineage>
        <taxon>Bacteria</taxon>
        <taxon>Bacillati</taxon>
        <taxon>Actinomycetota</taxon>
        <taxon>Actinomycetes</taxon>
        <taxon>Pseudonocardiales</taxon>
        <taxon>Pseudonocardiaceae</taxon>
        <taxon>Saccharopolyspora</taxon>
    </lineage>
</organism>
<keyword evidence="1" id="KW-1133">Transmembrane helix</keyword>
<keyword evidence="1" id="KW-0472">Membrane</keyword>
<dbReference type="EMBL" id="FNVB01000002">
    <property type="protein sequence ID" value="SEF75664.1"/>
    <property type="molecule type" value="Genomic_DNA"/>
</dbReference>
<protein>
    <submittedName>
        <fullName evidence="2">Uncharacterized membrane protein YheB, UPF0754 family</fullName>
    </submittedName>
</protein>
<dbReference type="RefSeq" id="WP_093347583.1">
    <property type="nucleotide sequence ID" value="NZ_FNVB01000002.1"/>
</dbReference>
<keyword evidence="4" id="KW-1185">Reference proteome</keyword>
<accession>A0A1H5UKX2</accession>
<proteinExistence type="predicted"/>
<dbReference type="Proteomes" id="UP000236729">
    <property type="component" value="Unassembled WGS sequence"/>
</dbReference>
<dbReference type="AlphaFoldDB" id="A0A1H5UKX2"/>
<gene>
    <name evidence="2" type="ORF">SAMN02982929_00564</name>
    <name evidence="3" type="ORF">SAMN05216506_1011506</name>
</gene>
<dbReference type="EMBL" id="FOME01000001">
    <property type="protein sequence ID" value="SFC72249.1"/>
    <property type="molecule type" value="Genomic_DNA"/>
</dbReference>
<reference evidence="4 5" key="2">
    <citation type="submission" date="2016-10" db="EMBL/GenBank/DDBJ databases">
        <authorList>
            <person name="Varghese N."/>
            <person name="Submissions S."/>
        </authorList>
    </citation>
    <scope>NUCLEOTIDE SEQUENCE [LARGE SCALE GENOMIC DNA]</scope>
    <source>
        <strain evidence="5">ATCC 20501</strain>
        <strain evidence="3 4">CGMCC 4.3529</strain>
    </source>
</reference>
<feature type="transmembrane region" description="Helical" evidence="1">
    <location>
        <begin position="12"/>
        <end position="34"/>
    </location>
</feature>
<dbReference type="Proteomes" id="UP000199690">
    <property type="component" value="Unassembled WGS sequence"/>
</dbReference>